<dbReference type="EMBL" id="CP150484">
    <property type="protein sequence ID" value="WYW17542.1"/>
    <property type="molecule type" value="Genomic_DNA"/>
</dbReference>
<dbReference type="Proteomes" id="UP001456344">
    <property type="component" value="Chromosome"/>
</dbReference>
<organism evidence="1 2">
    <name type="scientific">Amycolatopsis coloradensis</name>
    <dbReference type="NCBI Taxonomy" id="76021"/>
    <lineage>
        <taxon>Bacteria</taxon>
        <taxon>Bacillati</taxon>
        <taxon>Actinomycetota</taxon>
        <taxon>Actinomycetes</taxon>
        <taxon>Pseudonocardiales</taxon>
        <taxon>Pseudonocardiaceae</taxon>
        <taxon>Amycolatopsis</taxon>
    </lineage>
</organism>
<sequence>MKARPADFSDQIAIIGMGCRFPGGINSPDALWAHLKDARSAVSDLPEGRWDAYPTPSEAASGAVRRMIQRASYLDDTAGFDAGFFGITPREAEQMDPQQRIVLEVAWESLEHAGIPPRSLAGSVTAVVMGVGGNEYGQLLLSDASRIGPYSSIGGAYCAVANRVSYALDLLGPSFAVDSACSSSLVAVHAASQALRSGEADLALAGGVNLIPAPGQSMSLAASGAMAPDGRSKPFSAQADGYGRGEGAGVLVLKRKSDALRDGDRILATIVASAVAQDGRTSGIMAPNGTAQAALLRGLYEKAGVDPASVHYVEAHGTGTSVGDPIEAGAIASVLGTGRTDGEVLIGSIKGNIGHLEAGAGIAGVMKTVLAMTHELLPPTVGPDGPAGVLPDIITMPGVRVVDAPTPWPRGDSLRRAGVSSFGYGGTIAHVCLEEPTVSPLPPHAAGKPSTQVLVLSAASAPALRDAAGRLADAVRTGDDRPDLGSAAHTLAVRRSHLPHRLAVVAENWDQAVDRLDAVSAGKADDGIVVSRANEPGPGPVWVFSGHGSHWAGMGRELLRDSAEFAQSCQRLDPVFRQEAGFSLLEEIRHGEFTEVDRIQAALIGIQLGLARMWRARGVRPAAVIGHSVGEISAAAVAGVWSEEDAVRFACRRASLLRSVAGAGAMVMVALPFPELNDQLAGRTDVTAAIHPSPDWSVASGDPAAIDELVRDWQDRKLTVRRIDSDVAFHSAQMEPLLADLCAAAAPLGINEPTLPLYSTALRDPRSDSPRDPLYWRANLREPVRFGPAIQAALEDGYRTFIEVSTHPVVTHSIMETAAQFDSEPVLVVHTLRRRRSQLQEFLAQIGKLHCGGAAIDWAAALPGRLVDLPTQPWRHERFWLPPAKPEDTDAHDPAGHTLLGRRVDVSSVPPTTVWTTSLAPESRPYPTPHVVHGVDIVPAAVLMGTLGSAAGGGNDVASGYHLRDISLRTPLPADQRRAVQILSHEGQLTLSSRLANEESGGNWIVHTTAHVAEPAGAGAPNPYREPLAGSQSFSEDELLGLLAPLGVTGVAFPWEVRALHHDAAEVDAHVLAPDAETWAPLFDAATTLAALPMARQGVRRMPTFIESVRVRGPIPRDVQVHARLRSGTYDVVDVDVISRDGASTAQVRGLRFGILDASDELLSDPRRLMHRLDWQPMAELAGTGRAPVIALVAPGPSPLVDRIAQRAAAEDITCITTDRLDALTGADHVLVIPGDTEAPVRQTELNLGLLARTAQALLSGGESTARLWAVTAGARECRDDRALSQRPLWGAGRVIASEHPDLWGGTVDLGVEGTDEAIGRLLRLLHHPPAEDWVALDGPAPQAARMVPVSGTAPAPLRCAPDATYVVTGGLGALGLEAARYLVAHGARRLVLIGRRGLPERSLWTEQTDPTIRHAIDVITSLEQLGVTVQPYSLDITDPDAARILTRADVLGLPPVRGIVHAAGVFSGSVIDELDEASIHTNLHAKAAGAYVLHELFPPGTLDFLVFFSSTAPLVVLPGCTAYAGANCFLDALAQYRRTQASDTKALAWTAWRNTGMGASFGALEQDAMDSQGFGDITVVEALRAWEYADAMDAAQAIIVRPTQLPDVPRRPIFEHVKSPKSVELKDDSSAGAALRSADPETLAVTIAEEINRHIAEETGLPGERIEDNVPFADLGLDSVMAIAIRSRLQRSIELDLPITVLWTNPTPAALARHLTERLVAKRATSGAADRAPSLRT</sequence>
<keyword evidence="2" id="KW-1185">Reference proteome</keyword>
<evidence type="ECO:0000313" key="1">
    <source>
        <dbReference type="EMBL" id="WYW17542.1"/>
    </source>
</evidence>
<gene>
    <name evidence="1" type="ORF">LCL61_18495</name>
</gene>
<reference evidence="1" key="1">
    <citation type="submission" date="2023-10" db="EMBL/GenBank/DDBJ databases">
        <title>Whole genome sequencing of actinobacterial strain Amycolatopsis sp. (BCA-696) identifies the underlying plant growth-promoting genes.</title>
        <authorList>
            <person name="Gandham P."/>
            <person name="Vadla N."/>
            <person name="Saji A."/>
            <person name="Srinivas V."/>
            <person name="Ruperao P."/>
            <person name="Selvanayagam S."/>
            <person name="Saxena R.K."/>
            <person name="Rathore A."/>
            <person name="Gopalakrishnan S."/>
            <person name="Thakur V."/>
        </authorList>
    </citation>
    <scope>NUCLEOTIDE SEQUENCE</scope>
    <source>
        <strain evidence="1">BCA-696</strain>
    </source>
</reference>
<name>A0ACD5BE88_9PSEU</name>
<accession>A0ACD5BE88</accession>
<proteinExistence type="predicted"/>
<protein>
    <submittedName>
        <fullName evidence="1">Beta-ketoacyl synthase N-terminal-like domain-containing protein</fullName>
    </submittedName>
</protein>
<evidence type="ECO:0000313" key="2">
    <source>
        <dbReference type="Proteomes" id="UP001456344"/>
    </source>
</evidence>